<protein>
    <recommendedName>
        <fullName evidence="2">GGDEF domain-containing protein</fullName>
    </recommendedName>
</protein>
<dbReference type="NCBIfam" id="TIGR00254">
    <property type="entry name" value="GGDEF"/>
    <property type="match status" value="1"/>
</dbReference>
<feature type="transmembrane region" description="Helical" evidence="1">
    <location>
        <begin position="146"/>
        <end position="164"/>
    </location>
</feature>
<keyword evidence="4" id="KW-1185">Reference proteome</keyword>
<dbReference type="CDD" id="cd01949">
    <property type="entry name" value="GGDEF"/>
    <property type="match status" value="1"/>
</dbReference>
<gene>
    <name evidence="3" type="ORF">C7B81_10425</name>
</gene>
<dbReference type="PANTHER" id="PTHR45138:SF9">
    <property type="entry name" value="DIGUANYLATE CYCLASE DGCM-RELATED"/>
    <property type="match status" value="1"/>
</dbReference>
<dbReference type="RefSeq" id="WP_106221481.1">
    <property type="nucleotide sequence ID" value="NZ_PVWP01000006.1"/>
</dbReference>
<reference evidence="3 4" key="1">
    <citation type="submission" date="2018-02" db="EMBL/GenBank/DDBJ databases">
        <authorList>
            <person name="Moore K."/>
            <person name="Momper L."/>
        </authorList>
    </citation>
    <scope>NUCLEOTIDE SEQUENCE [LARGE SCALE GENOMIC DNA]</scope>
    <source>
        <strain evidence="3 4">CCALA 015</strain>
    </source>
</reference>
<dbReference type="SMART" id="SM00267">
    <property type="entry name" value="GGDEF"/>
    <property type="match status" value="1"/>
</dbReference>
<dbReference type="InterPro" id="IPR043128">
    <property type="entry name" value="Rev_trsase/Diguanyl_cyclase"/>
</dbReference>
<feature type="transmembrane region" description="Helical" evidence="1">
    <location>
        <begin position="113"/>
        <end position="134"/>
    </location>
</feature>
<reference evidence="3 4" key="2">
    <citation type="submission" date="2018-03" db="EMBL/GenBank/DDBJ databases">
        <title>The ancient ancestry and fast evolution of plastids.</title>
        <authorList>
            <person name="Moore K.R."/>
            <person name="Magnabosco C."/>
            <person name="Momper L."/>
            <person name="Gold D.A."/>
            <person name="Bosak T."/>
            <person name="Fournier G.P."/>
        </authorList>
    </citation>
    <scope>NUCLEOTIDE SEQUENCE [LARGE SCALE GENOMIC DNA]</scope>
    <source>
        <strain evidence="3 4">CCALA 015</strain>
    </source>
</reference>
<dbReference type="InterPro" id="IPR029787">
    <property type="entry name" value="Nucleotide_cyclase"/>
</dbReference>
<comment type="caution">
    <text evidence="3">The sequence shown here is derived from an EMBL/GenBank/DDBJ whole genome shotgun (WGS) entry which is preliminary data.</text>
</comment>
<dbReference type="InterPro" id="IPR000160">
    <property type="entry name" value="GGDEF_dom"/>
</dbReference>
<evidence type="ECO:0000256" key="1">
    <source>
        <dbReference type="SAM" id="Phobius"/>
    </source>
</evidence>
<evidence type="ECO:0000313" key="4">
    <source>
        <dbReference type="Proteomes" id="UP000238218"/>
    </source>
</evidence>
<name>A0ABX5FA94_9CHRO</name>
<accession>A0ABX5FA94</accession>
<feature type="transmembrane region" description="Helical" evidence="1">
    <location>
        <begin position="176"/>
        <end position="200"/>
    </location>
</feature>
<keyword evidence="1" id="KW-0812">Transmembrane</keyword>
<evidence type="ECO:0000313" key="3">
    <source>
        <dbReference type="EMBL" id="PSB37348.1"/>
    </source>
</evidence>
<dbReference type="Gene3D" id="3.30.70.270">
    <property type="match status" value="1"/>
</dbReference>
<keyword evidence="1" id="KW-1133">Transmembrane helix</keyword>
<dbReference type="SUPFAM" id="SSF55073">
    <property type="entry name" value="Nucleotide cyclase"/>
    <property type="match status" value="1"/>
</dbReference>
<dbReference type="InterPro" id="IPR050469">
    <property type="entry name" value="Diguanylate_Cyclase"/>
</dbReference>
<organism evidence="3 4">
    <name type="scientific">Aphanothece cf. minutissima CCALA 015</name>
    <dbReference type="NCBI Taxonomy" id="2107695"/>
    <lineage>
        <taxon>Bacteria</taxon>
        <taxon>Bacillati</taxon>
        <taxon>Cyanobacteriota</taxon>
        <taxon>Cyanophyceae</taxon>
        <taxon>Oscillatoriophycideae</taxon>
        <taxon>Chroococcales</taxon>
        <taxon>Aphanothecaceae</taxon>
        <taxon>Aphanothece</taxon>
    </lineage>
</organism>
<dbReference type="PROSITE" id="PS50887">
    <property type="entry name" value="GGDEF"/>
    <property type="match status" value="1"/>
</dbReference>
<sequence length="599" mass="64657">MRASRPTMTVRQGLLLALLAGLAVLGNVSALPLFFGIQILLGSIFPTLILLWRRGWWSVAVAVLASLYTWKLWGHPWAIVIFSAEALWQAVFLNRLNGPPENDLKGRIILAEIAFWLLVGAPMVFFFYGVVLQIDPANVAVTAAKQAVNGLANTVVAFLLFVLLKVWHNRRGQGLLPLRGLVFSVVLAAFTLPSLALTFLSGNLLQGSAQEGVLDNLRTVADAAARITPSQLGEPTRGLPASPGATAFLLIDAEGQRISSNPGLFLRLENHFVPAPQRWIQPDGLQILVPSGPRPALKLWIQGYWSTTLTSGRHLVQVVQPAGPVVLKLQAQSTTLLTTSLWLMLLGVLLSELMAGLVEGQMGRLRASVPEVSHEPPGLASAAETVGGGGDGSVIAEVQGLMGRLHEHLRREARLSQDLAAMGERFRQSSEQLRRLSSTDLLTGARNRSELERSLKLISQRAADCTVPLSCLAFAVQGLRPINTVLGRKTGDEVLQRLIASVRHLLHANDELFRIGGSEFLVLLWDQPLETARTTAEQIRRVVNETALPVGHGPSPGLAMNAGVSLLAATDTSGQAMLSRVELALNQSRDLGANQVVVR</sequence>
<keyword evidence="1" id="KW-0472">Membrane</keyword>
<feature type="domain" description="GGDEF" evidence="2">
    <location>
        <begin position="467"/>
        <end position="599"/>
    </location>
</feature>
<dbReference type="Pfam" id="PF00990">
    <property type="entry name" value="GGDEF"/>
    <property type="match status" value="1"/>
</dbReference>
<dbReference type="Proteomes" id="UP000238218">
    <property type="component" value="Unassembled WGS sequence"/>
</dbReference>
<dbReference type="PANTHER" id="PTHR45138">
    <property type="entry name" value="REGULATORY COMPONENTS OF SENSORY TRANSDUCTION SYSTEM"/>
    <property type="match status" value="1"/>
</dbReference>
<evidence type="ECO:0000259" key="2">
    <source>
        <dbReference type="PROSITE" id="PS50887"/>
    </source>
</evidence>
<dbReference type="EMBL" id="PVWP01000006">
    <property type="protein sequence ID" value="PSB37348.1"/>
    <property type="molecule type" value="Genomic_DNA"/>
</dbReference>
<proteinExistence type="predicted"/>